<dbReference type="eggNOG" id="COG2378">
    <property type="taxonomic scope" value="Bacteria"/>
</dbReference>
<evidence type="ECO:0000259" key="3">
    <source>
        <dbReference type="Pfam" id="PF25583"/>
    </source>
</evidence>
<gene>
    <name evidence="4" type="ordered locus">Xcel_1782</name>
</gene>
<accession>D1BSW0</accession>
<name>D1BSW0_XYLCX</name>
<evidence type="ECO:0000313" key="4">
    <source>
        <dbReference type="EMBL" id="ACZ30802.1"/>
    </source>
</evidence>
<dbReference type="InterPro" id="IPR043839">
    <property type="entry name" value="PafC_HTH"/>
</dbReference>
<organism evidence="4 5">
    <name type="scientific">Xylanimonas cellulosilytica (strain DSM 15894 / JCM 12276 / CECT 5975 / KCTC 9989 / LMG 20990 / NBRC 107835 / XIL07)</name>
    <dbReference type="NCBI Taxonomy" id="446471"/>
    <lineage>
        <taxon>Bacteria</taxon>
        <taxon>Bacillati</taxon>
        <taxon>Actinomycetota</taxon>
        <taxon>Actinomycetes</taxon>
        <taxon>Micrococcales</taxon>
        <taxon>Promicromonosporaceae</taxon>
        <taxon>Xylanimonas</taxon>
    </lineage>
</organism>
<feature type="domain" description="PafC HTH" evidence="2">
    <location>
        <begin position="7"/>
        <end position="127"/>
    </location>
</feature>
<feature type="domain" description="WCX" evidence="3">
    <location>
        <begin position="250"/>
        <end position="323"/>
    </location>
</feature>
<dbReference type="PANTHER" id="PTHR34580">
    <property type="match status" value="1"/>
</dbReference>
<dbReference type="KEGG" id="xce:Xcel_1782"/>
<dbReference type="InterPro" id="IPR051534">
    <property type="entry name" value="CBASS_pafABC_assoc_protein"/>
</dbReference>
<dbReference type="AlphaFoldDB" id="D1BSW0"/>
<dbReference type="Pfam" id="PF19187">
    <property type="entry name" value="HTH_PafC"/>
    <property type="match status" value="1"/>
</dbReference>
<dbReference type="PROSITE" id="PS52050">
    <property type="entry name" value="WYL"/>
    <property type="match status" value="1"/>
</dbReference>
<protein>
    <submittedName>
        <fullName evidence="4">Transcriptional regulator protein-like protein</fullName>
    </submittedName>
</protein>
<dbReference type="HOGENOM" id="CLU_041141_2_0_11"/>
<dbReference type="Pfam" id="PF13280">
    <property type="entry name" value="WYL"/>
    <property type="match status" value="1"/>
</dbReference>
<evidence type="ECO:0000259" key="1">
    <source>
        <dbReference type="Pfam" id="PF13280"/>
    </source>
</evidence>
<dbReference type="PIRSF" id="PIRSF016838">
    <property type="entry name" value="PafC"/>
    <property type="match status" value="1"/>
</dbReference>
<feature type="domain" description="WYL" evidence="1">
    <location>
        <begin position="149"/>
        <end position="216"/>
    </location>
</feature>
<evidence type="ECO:0000259" key="2">
    <source>
        <dbReference type="Pfam" id="PF19187"/>
    </source>
</evidence>
<dbReference type="RefSeq" id="WP_012878544.1">
    <property type="nucleotide sequence ID" value="NC_013530.1"/>
</dbReference>
<dbReference type="Pfam" id="PF25583">
    <property type="entry name" value="WCX"/>
    <property type="match status" value="1"/>
</dbReference>
<dbReference type="PANTHER" id="PTHR34580:SF1">
    <property type="entry name" value="PROTEIN PAFC"/>
    <property type="match status" value="1"/>
</dbReference>
<dbReference type="InterPro" id="IPR057727">
    <property type="entry name" value="WCX_dom"/>
</dbReference>
<dbReference type="EMBL" id="CP001821">
    <property type="protein sequence ID" value="ACZ30802.1"/>
    <property type="molecule type" value="Genomic_DNA"/>
</dbReference>
<dbReference type="InterPro" id="IPR026881">
    <property type="entry name" value="WYL_dom"/>
</dbReference>
<evidence type="ECO:0000313" key="5">
    <source>
        <dbReference type="Proteomes" id="UP000002255"/>
    </source>
</evidence>
<dbReference type="STRING" id="446471.Xcel_1782"/>
<dbReference type="OrthoDB" id="3268930at2"/>
<reference evidence="4 5" key="2">
    <citation type="journal article" date="2010" name="Stand. Genomic Sci.">
        <title>Complete genome sequence of Xylanimonas cellulosilytica type strain (XIL07).</title>
        <authorList>
            <person name="Foster B."/>
            <person name="Pukall R."/>
            <person name="Abt B."/>
            <person name="Nolan M."/>
            <person name="Glavina Del Rio T."/>
            <person name="Chen F."/>
            <person name="Lucas S."/>
            <person name="Tice H."/>
            <person name="Pitluck S."/>
            <person name="Cheng J.-F."/>
            <person name="Chertkov O."/>
            <person name="Brettin T."/>
            <person name="Han C."/>
            <person name="Detter J.C."/>
            <person name="Bruce D."/>
            <person name="Goodwin L."/>
            <person name="Ivanova N."/>
            <person name="Mavromatis K."/>
            <person name="Pati A."/>
            <person name="Mikhailova N."/>
            <person name="Chen A."/>
            <person name="Palaniappan K."/>
            <person name="Land M."/>
            <person name="Hauser L."/>
            <person name="Chang Y.-J."/>
            <person name="Jeffries C.D."/>
            <person name="Chain P."/>
            <person name="Rohde M."/>
            <person name="Goeker M."/>
            <person name="Bristow J."/>
            <person name="Eisen J.A."/>
            <person name="Markowitz V."/>
            <person name="Hugenholtz P."/>
            <person name="Kyrpides N.C."/>
            <person name="Klenk H.-P."/>
            <person name="Lapidus A."/>
        </authorList>
    </citation>
    <scope>NUCLEOTIDE SEQUENCE [LARGE SCALE GENOMIC DNA]</scope>
    <source>
        <strain evidence="5">DSM 15894 / CECT 5975 / LMG 20990 / XIL07</strain>
    </source>
</reference>
<reference evidence="5" key="1">
    <citation type="submission" date="2009-11" db="EMBL/GenBank/DDBJ databases">
        <title>The complete chromosome of Xylanimonas cellulosilytica DSM 15894.</title>
        <authorList>
            <consortium name="US DOE Joint Genome Institute (JGI-PGF)"/>
            <person name="Lucas S."/>
            <person name="Copeland A."/>
            <person name="Lapidus A."/>
            <person name="Glavina del Rio T."/>
            <person name="Dalin E."/>
            <person name="Tice H."/>
            <person name="Bruce D."/>
            <person name="Goodwin L."/>
            <person name="Pitluck S."/>
            <person name="Kyrpides N."/>
            <person name="Mavromatis K."/>
            <person name="Ivanova N."/>
            <person name="Mikhailova N."/>
            <person name="Foster B."/>
            <person name="Clum A."/>
            <person name="Brettin T."/>
            <person name="Detter J.C."/>
            <person name="Han C."/>
            <person name="Larimer F."/>
            <person name="Land M."/>
            <person name="Hauser L."/>
            <person name="Markowitz V."/>
            <person name="Cheng J.F."/>
            <person name="Hugenholtz P."/>
            <person name="Woyke T."/>
            <person name="Wu D."/>
            <person name="Gehrich-Schroeter G."/>
            <person name="Schneider S."/>
            <person name="Pukall S.R."/>
            <person name="Klenk H.P."/>
            <person name="Eisen J.A."/>
        </authorList>
    </citation>
    <scope>NUCLEOTIDE SEQUENCE [LARGE SCALE GENOMIC DNA]</scope>
    <source>
        <strain evidence="5">DSM 15894 / CECT 5975 / LMG 20990 / XIL07</strain>
    </source>
</reference>
<dbReference type="InterPro" id="IPR028349">
    <property type="entry name" value="PafC-like"/>
</dbReference>
<proteinExistence type="predicted"/>
<sequence length="334" mass="35377">MAERADDRLVRLLGLVAFLDGHGPVPVAELAARFGVSEKQIRDDVDQLWVTGTPGYWPDDLIDFDADAVERGVVHLTESRGLTRPLRLGTREAVALVAALRALAESPPVQADPERTTLVRSALDKLTTATGEAASAVDVRIAHDGDPQVFQAVTTALAARRALRLRYVTASDVVGERDVDPARLLTQDGAAYLLAWCRRAHGRRTFRLDRVLAATVLDEPADAEKVALVESDVDVDVGLLAASAAGSEAATVTVTLASPARWLAEQLTTEAVTELADGAFAMRLRVSNPAWLRGVLLAAAPYVLDVDPAEVAADVAASARAALAGYDEPVAPAS</sequence>
<dbReference type="Proteomes" id="UP000002255">
    <property type="component" value="Chromosome"/>
</dbReference>
<keyword evidence="5" id="KW-1185">Reference proteome</keyword>